<evidence type="ECO:0000256" key="3">
    <source>
        <dbReference type="ARBA" id="ARBA00023274"/>
    </source>
</evidence>
<dbReference type="Pfam" id="PF00237">
    <property type="entry name" value="Ribosomal_L22"/>
    <property type="match status" value="1"/>
</dbReference>
<dbReference type="NCBIfam" id="TIGR01038">
    <property type="entry name" value="uL22_arch_euk"/>
    <property type="match status" value="1"/>
</dbReference>
<evidence type="ECO:0000313" key="8">
    <source>
        <dbReference type="RefSeq" id="XP_030759864.1"/>
    </source>
</evidence>
<dbReference type="RefSeq" id="XP_030759864.1">
    <property type="nucleotide sequence ID" value="XM_030904004.1"/>
</dbReference>
<gene>
    <name evidence="8" type="primary">LOC115885184</name>
</gene>
<dbReference type="GO" id="GO:0003735">
    <property type="term" value="F:structural constituent of ribosome"/>
    <property type="evidence" value="ECO:0007669"/>
    <property type="project" value="InterPro"/>
</dbReference>
<name>A0A6J2Y9J1_SITOR</name>
<dbReference type="AlphaFoldDB" id="A0A6J2Y9J1"/>
<dbReference type="CDD" id="cd00336">
    <property type="entry name" value="Ribosomal_L22"/>
    <property type="match status" value="1"/>
</dbReference>
<evidence type="ECO:0000256" key="6">
    <source>
        <dbReference type="RuleBase" id="RU004005"/>
    </source>
</evidence>
<sequence length="159" mass="17919">MKTVKLAPISYKNPSETECVKAKASAIPVKYKNLVETANAVRGMTVQRAEAYLKNVLAHKECVPFKIFKGGIGKCAQAKQFRTIIGRWPKNAVKCVQDLLRNAISNAEFYGKDTQNLAIVQIQVNQAPVSVRKTFRAHGRINPYERHLSHIQMVLRKKD</sequence>
<dbReference type="SUPFAM" id="SSF54843">
    <property type="entry name" value="Ribosomal protein L22"/>
    <property type="match status" value="1"/>
</dbReference>
<keyword evidence="7" id="KW-1185">Reference proteome</keyword>
<dbReference type="InterPro" id="IPR001063">
    <property type="entry name" value="Ribosomal_uL22"/>
</dbReference>
<dbReference type="Proteomes" id="UP000504635">
    <property type="component" value="Unplaced"/>
</dbReference>
<organism evidence="7 8">
    <name type="scientific">Sitophilus oryzae</name>
    <name type="common">Rice weevil</name>
    <name type="synonym">Curculio oryzae</name>
    <dbReference type="NCBI Taxonomy" id="7048"/>
    <lineage>
        <taxon>Eukaryota</taxon>
        <taxon>Metazoa</taxon>
        <taxon>Ecdysozoa</taxon>
        <taxon>Arthropoda</taxon>
        <taxon>Hexapoda</taxon>
        <taxon>Insecta</taxon>
        <taxon>Pterygota</taxon>
        <taxon>Neoptera</taxon>
        <taxon>Endopterygota</taxon>
        <taxon>Coleoptera</taxon>
        <taxon>Polyphaga</taxon>
        <taxon>Cucujiformia</taxon>
        <taxon>Curculionidae</taxon>
        <taxon>Dryophthorinae</taxon>
        <taxon>Sitophilus</taxon>
    </lineage>
</organism>
<reference evidence="8" key="1">
    <citation type="submission" date="2025-08" db="UniProtKB">
        <authorList>
            <consortium name="RefSeq"/>
        </authorList>
    </citation>
    <scope>IDENTIFICATION</scope>
    <source>
        <tissue evidence="8">Gonads</tissue>
    </source>
</reference>
<evidence type="ECO:0000256" key="5">
    <source>
        <dbReference type="ARBA" id="ARBA00035325"/>
    </source>
</evidence>
<dbReference type="GO" id="GO:0002181">
    <property type="term" value="P:cytoplasmic translation"/>
    <property type="evidence" value="ECO:0007669"/>
    <property type="project" value="TreeGrafter"/>
</dbReference>
<proteinExistence type="inferred from homology"/>
<keyword evidence="2 6" id="KW-0689">Ribosomal protein</keyword>
<evidence type="ECO:0000313" key="7">
    <source>
        <dbReference type="Proteomes" id="UP000504635"/>
    </source>
</evidence>
<dbReference type="OrthoDB" id="10254664at2759"/>
<dbReference type="InterPro" id="IPR036394">
    <property type="entry name" value="Ribosomal_uL22_sf"/>
</dbReference>
<evidence type="ECO:0000256" key="2">
    <source>
        <dbReference type="ARBA" id="ARBA00022980"/>
    </source>
</evidence>
<dbReference type="PANTHER" id="PTHR11593:SF10">
    <property type="entry name" value="60S RIBOSOMAL PROTEIN L17"/>
    <property type="match status" value="1"/>
</dbReference>
<dbReference type="KEGG" id="soy:115885184"/>
<evidence type="ECO:0000256" key="1">
    <source>
        <dbReference type="ARBA" id="ARBA00009451"/>
    </source>
</evidence>
<dbReference type="GO" id="GO:0022625">
    <property type="term" value="C:cytosolic large ribosomal subunit"/>
    <property type="evidence" value="ECO:0007669"/>
    <property type="project" value="TreeGrafter"/>
</dbReference>
<dbReference type="GeneID" id="115885184"/>
<comment type="similarity">
    <text evidence="1 6">Belongs to the universal ribosomal protein uL22 family.</text>
</comment>
<dbReference type="PANTHER" id="PTHR11593">
    <property type="entry name" value="60S RIBOSOMAL PROTEIN L17"/>
    <property type="match status" value="1"/>
</dbReference>
<dbReference type="Gene3D" id="3.90.470.10">
    <property type="entry name" value="Ribosomal protein L22/L17"/>
    <property type="match status" value="1"/>
</dbReference>
<dbReference type="InterPro" id="IPR005721">
    <property type="entry name" value="Ribosomal_uL22_euk/arc"/>
</dbReference>
<keyword evidence="3 6" id="KW-0687">Ribonucleoprotein</keyword>
<evidence type="ECO:0000256" key="4">
    <source>
        <dbReference type="ARBA" id="ARBA00035207"/>
    </source>
</evidence>
<accession>A0A6J2Y9J1</accession>
<protein>
    <recommendedName>
        <fullName evidence="4">Large ribosomal subunit protein uL22</fullName>
    </recommendedName>
    <alternativeName>
        <fullName evidence="5">60S ribosomal protein L17</fullName>
    </alternativeName>
</protein>
<dbReference type="InParanoid" id="A0A6J2Y9J1"/>